<proteinExistence type="predicted"/>
<sequence>MQYLFALFASLSIVSALSDNKLDVYGHPGMGSTSIASSSTITSSVGSSFVPYPVFRSSRLVIPRPHPTDYAPNYSHLSNSTWPHPTPTPIGHEHEQQSSSSNATLPTGFTTRTTALPITTTITRHVPCSTQISSNGQTWWSTYLTTSYHITSYTTTKTSIVPIPTGKPAPVHDKCPQQATVTQTITEFISPPSPASDKPSAHLTTKTLTLTLDHDHTTTITVSYTMPTTAT</sequence>
<dbReference type="Proteomes" id="UP001056384">
    <property type="component" value="Chromosome 12"/>
</dbReference>
<protein>
    <submittedName>
        <fullName evidence="3">Uncharacterized protein</fullName>
    </submittedName>
</protein>
<keyword evidence="4" id="KW-1185">Reference proteome</keyword>
<feature type="compositionally biased region" description="Polar residues" evidence="1">
    <location>
        <begin position="97"/>
        <end position="109"/>
    </location>
</feature>
<name>A0A9Q9EPS8_9PEZI</name>
<reference evidence="3" key="1">
    <citation type="submission" date="2022-06" db="EMBL/GenBank/DDBJ databases">
        <title>Complete genome sequences of two strains of the flax pathogen Septoria linicola.</title>
        <authorList>
            <person name="Lapalu N."/>
            <person name="Simon A."/>
            <person name="Demenou B."/>
            <person name="Paumier D."/>
            <person name="Guillot M.-P."/>
            <person name="Gout L."/>
            <person name="Valade R."/>
        </authorList>
    </citation>
    <scope>NUCLEOTIDE SEQUENCE</scope>
    <source>
        <strain evidence="3">SE15195</strain>
    </source>
</reference>
<organism evidence="3 4">
    <name type="scientific">Septoria linicola</name>
    <dbReference type="NCBI Taxonomy" id="215465"/>
    <lineage>
        <taxon>Eukaryota</taxon>
        <taxon>Fungi</taxon>
        <taxon>Dikarya</taxon>
        <taxon>Ascomycota</taxon>
        <taxon>Pezizomycotina</taxon>
        <taxon>Dothideomycetes</taxon>
        <taxon>Dothideomycetidae</taxon>
        <taxon>Mycosphaerellales</taxon>
        <taxon>Mycosphaerellaceae</taxon>
        <taxon>Septoria</taxon>
    </lineage>
</organism>
<dbReference type="EMBL" id="CP099429">
    <property type="protein sequence ID" value="USW59086.1"/>
    <property type="molecule type" value="Genomic_DNA"/>
</dbReference>
<evidence type="ECO:0000256" key="2">
    <source>
        <dbReference type="SAM" id="SignalP"/>
    </source>
</evidence>
<evidence type="ECO:0000256" key="1">
    <source>
        <dbReference type="SAM" id="MobiDB-lite"/>
    </source>
</evidence>
<keyword evidence="2" id="KW-0732">Signal</keyword>
<dbReference type="AlphaFoldDB" id="A0A9Q9EPS8"/>
<dbReference type="OrthoDB" id="3649241at2759"/>
<gene>
    <name evidence="3" type="ORF">Slin15195_G124050</name>
</gene>
<accession>A0A9Q9EPS8</accession>
<feature type="region of interest" description="Disordered" evidence="1">
    <location>
        <begin position="72"/>
        <end position="109"/>
    </location>
</feature>
<feature type="chain" id="PRO_5040324587" evidence="2">
    <location>
        <begin position="17"/>
        <end position="231"/>
    </location>
</feature>
<evidence type="ECO:0000313" key="4">
    <source>
        <dbReference type="Proteomes" id="UP001056384"/>
    </source>
</evidence>
<feature type="signal peptide" evidence="2">
    <location>
        <begin position="1"/>
        <end position="16"/>
    </location>
</feature>
<evidence type="ECO:0000313" key="3">
    <source>
        <dbReference type="EMBL" id="USW59086.1"/>
    </source>
</evidence>